<keyword evidence="3 10" id="KW-0132">Cell division</keyword>
<dbReference type="EMBL" id="CP023344">
    <property type="protein sequence ID" value="ATC64689.1"/>
    <property type="molecule type" value="Genomic_DNA"/>
</dbReference>
<evidence type="ECO:0000313" key="15">
    <source>
        <dbReference type="Proteomes" id="UP000217265"/>
    </source>
</evidence>
<comment type="catalytic activity">
    <reaction evidence="10">
        <text>D-alanyl-D-alanine + UDP-N-acetyl-alpha-D-muramoyl-L-alanyl-gamma-D-glutamyl-meso-2,6-diaminopimelate + ATP = UDP-N-acetyl-alpha-D-muramoyl-L-alanyl-gamma-D-glutamyl-meso-2,6-diaminopimeloyl-D-alanyl-D-alanine + ADP + phosphate + H(+)</text>
        <dbReference type="Rhea" id="RHEA:28374"/>
        <dbReference type="ChEBI" id="CHEBI:15378"/>
        <dbReference type="ChEBI" id="CHEBI:30616"/>
        <dbReference type="ChEBI" id="CHEBI:43474"/>
        <dbReference type="ChEBI" id="CHEBI:57822"/>
        <dbReference type="ChEBI" id="CHEBI:61386"/>
        <dbReference type="ChEBI" id="CHEBI:83905"/>
        <dbReference type="ChEBI" id="CHEBI:456216"/>
        <dbReference type="EC" id="6.3.2.10"/>
    </reaction>
</comment>
<dbReference type="Gene3D" id="3.90.190.20">
    <property type="entry name" value="Mur ligase, C-terminal domain"/>
    <property type="match status" value="1"/>
</dbReference>
<dbReference type="Pfam" id="PF08245">
    <property type="entry name" value="Mur_ligase_M"/>
    <property type="match status" value="1"/>
</dbReference>
<keyword evidence="8 10" id="KW-0131">Cell cycle</keyword>
<dbReference type="InterPro" id="IPR036565">
    <property type="entry name" value="Mur-like_cat_sf"/>
</dbReference>
<evidence type="ECO:0000259" key="13">
    <source>
        <dbReference type="Pfam" id="PF08245"/>
    </source>
</evidence>
<evidence type="ECO:0000256" key="9">
    <source>
        <dbReference type="ARBA" id="ARBA00023316"/>
    </source>
</evidence>
<keyword evidence="5" id="KW-0067">ATP-binding</keyword>
<dbReference type="SUPFAM" id="SSF53623">
    <property type="entry name" value="MurD-like peptide ligases, catalytic domain"/>
    <property type="match status" value="1"/>
</dbReference>
<proteinExistence type="predicted"/>
<dbReference type="GO" id="GO:0008766">
    <property type="term" value="F:UDP-N-acetylmuramoylalanyl-D-glutamyl-2,6-diaminopimelate-D-alanyl-D-alanine ligase activity"/>
    <property type="evidence" value="ECO:0007669"/>
    <property type="project" value="RHEA"/>
</dbReference>
<gene>
    <name evidence="14" type="ORF">CMV30_12380</name>
</gene>
<evidence type="ECO:0000256" key="10">
    <source>
        <dbReference type="RuleBase" id="RU004136"/>
    </source>
</evidence>
<dbReference type="Gene3D" id="3.40.1190.10">
    <property type="entry name" value="Mur-like, catalytic domain"/>
    <property type="match status" value="1"/>
</dbReference>
<comment type="pathway">
    <text evidence="10">Cell wall biogenesis; peptidoglycan biosynthesis.</text>
</comment>
<evidence type="ECO:0000256" key="1">
    <source>
        <dbReference type="ARBA" id="ARBA00022490"/>
    </source>
</evidence>
<dbReference type="UniPathway" id="UPA00219"/>
<protein>
    <recommendedName>
        <fullName evidence="10">UDP-N-acetylmuramoyl-tripeptide--D-alanyl-D-alanine ligase</fullName>
        <ecNumber evidence="10">6.3.2.10</ecNumber>
    </recommendedName>
</protein>
<feature type="compositionally biased region" description="Gly residues" evidence="11">
    <location>
        <begin position="468"/>
        <end position="481"/>
    </location>
</feature>
<evidence type="ECO:0000256" key="7">
    <source>
        <dbReference type="ARBA" id="ARBA00022984"/>
    </source>
</evidence>
<dbReference type="GO" id="GO:0005737">
    <property type="term" value="C:cytoplasm"/>
    <property type="evidence" value="ECO:0007669"/>
    <property type="project" value="UniProtKB-SubCell"/>
</dbReference>
<evidence type="ECO:0000256" key="11">
    <source>
        <dbReference type="SAM" id="MobiDB-lite"/>
    </source>
</evidence>
<feature type="region of interest" description="Disordered" evidence="11">
    <location>
        <begin position="449"/>
        <end position="485"/>
    </location>
</feature>
<dbReference type="InterPro" id="IPR004101">
    <property type="entry name" value="Mur_ligase_C"/>
</dbReference>
<dbReference type="InterPro" id="IPR005863">
    <property type="entry name" value="UDP-N-AcMur_synth"/>
</dbReference>
<feature type="domain" description="Mur ligase C-terminal" evidence="12">
    <location>
        <begin position="317"/>
        <end position="429"/>
    </location>
</feature>
<dbReference type="GO" id="GO:0071555">
    <property type="term" value="P:cell wall organization"/>
    <property type="evidence" value="ECO:0007669"/>
    <property type="project" value="UniProtKB-KW"/>
</dbReference>
<dbReference type="SUPFAM" id="SSF63418">
    <property type="entry name" value="MurE/MurF N-terminal domain"/>
    <property type="match status" value="1"/>
</dbReference>
<comment type="subcellular location">
    <subcellularLocation>
        <location evidence="10">Cytoplasm</location>
    </subcellularLocation>
</comment>
<dbReference type="KEGG" id="vbh:CMV30_12380"/>
<keyword evidence="6 10" id="KW-0133">Cell shape</keyword>
<sequence>MPSFAPAYLATWTGGQWTSKPALPLAGFTQDTRQLRAGQVFVALRTDKRDGHDFLATAMAAGASAALVSRPDSSLALPQLVVADPLRAFQVIAREHRRAFRGAVVGVTGSCGKTSTKNLLARLLGGEPLVLATEGNLNNHLGVPLTLTRLEQGGHESAVIEAGISAPGEMDVLAGMIEPDYGIVTLVAPAHTEELGGLPGVAREKAVLLQHVRPGGLSVFPKQCWDFHAFQDLPQQCIVLVPEGESSNAPRTVKLGVRVSPTSTEITLGGRRRFDFRRVSRGMAENAGLAIILASELGVTDDSIQRALDDWQPAKWRGEFRHDGQRLLYLDFYNANPASMIDALDSFASIVPADEPRLYVLGCMEELGIESASYHRELGNRLRLRPQDRAFVIGGHAVDVVAGVADSGFSTENIEIVHTLAPVAAQIAAFRGAIFMKGSRRYELEKALPSESGDSHGSGHGSTSSGGSSAGGSSGSGGAGPSAGTRSAFSMVSTAMPLSWQFPRATAARVSVRPGAFPFI</sequence>
<dbReference type="GO" id="GO:0047480">
    <property type="term" value="F:UDP-N-acetylmuramoyl-tripeptide-D-alanyl-D-alanine ligase activity"/>
    <property type="evidence" value="ECO:0007669"/>
    <property type="project" value="UniProtKB-EC"/>
</dbReference>
<dbReference type="GO" id="GO:0005524">
    <property type="term" value="F:ATP binding"/>
    <property type="evidence" value="ECO:0007669"/>
    <property type="project" value="UniProtKB-KW"/>
</dbReference>
<evidence type="ECO:0000256" key="6">
    <source>
        <dbReference type="ARBA" id="ARBA00022960"/>
    </source>
</evidence>
<dbReference type="PANTHER" id="PTHR43024">
    <property type="entry name" value="UDP-N-ACETYLMURAMOYL-TRIPEPTIDE--D-ALANYL-D-ALANINE LIGASE"/>
    <property type="match status" value="1"/>
</dbReference>
<name>A0A290Q7R1_9BACT</name>
<organism evidence="14 15">
    <name type="scientific">Nibricoccus aquaticus</name>
    <dbReference type="NCBI Taxonomy" id="2576891"/>
    <lineage>
        <taxon>Bacteria</taxon>
        <taxon>Pseudomonadati</taxon>
        <taxon>Verrucomicrobiota</taxon>
        <taxon>Opitutia</taxon>
        <taxon>Opitutales</taxon>
        <taxon>Opitutaceae</taxon>
        <taxon>Nibricoccus</taxon>
    </lineage>
</organism>
<dbReference type="GO" id="GO:0008360">
    <property type="term" value="P:regulation of cell shape"/>
    <property type="evidence" value="ECO:0007669"/>
    <property type="project" value="UniProtKB-KW"/>
</dbReference>
<dbReference type="GO" id="GO:0009252">
    <property type="term" value="P:peptidoglycan biosynthetic process"/>
    <property type="evidence" value="ECO:0007669"/>
    <property type="project" value="UniProtKB-UniPathway"/>
</dbReference>
<reference evidence="14 15" key="1">
    <citation type="submission" date="2017-09" db="EMBL/GenBank/DDBJ databases">
        <title>Complete genome sequence of Verrucomicrobial strain HZ-65, isolated from freshwater.</title>
        <authorList>
            <person name="Choi A."/>
        </authorList>
    </citation>
    <scope>NUCLEOTIDE SEQUENCE [LARGE SCALE GENOMIC DNA]</scope>
    <source>
        <strain evidence="14 15">HZ-65</strain>
    </source>
</reference>
<dbReference type="Pfam" id="PF02875">
    <property type="entry name" value="Mur_ligase_C"/>
    <property type="match status" value="1"/>
</dbReference>
<keyword evidence="1" id="KW-0963">Cytoplasm</keyword>
<accession>A0A290Q7R1</accession>
<keyword evidence="4" id="KW-0547">Nucleotide-binding</keyword>
<evidence type="ECO:0000256" key="5">
    <source>
        <dbReference type="ARBA" id="ARBA00022840"/>
    </source>
</evidence>
<dbReference type="GO" id="GO:0051301">
    <property type="term" value="P:cell division"/>
    <property type="evidence" value="ECO:0007669"/>
    <property type="project" value="UniProtKB-KW"/>
</dbReference>
<dbReference type="Proteomes" id="UP000217265">
    <property type="component" value="Chromosome"/>
</dbReference>
<dbReference type="InterPro" id="IPR035911">
    <property type="entry name" value="MurE/MurF_N"/>
</dbReference>
<keyword evidence="7 10" id="KW-0573">Peptidoglycan synthesis</keyword>
<dbReference type="SUPFAM" id="SSF53244">
    <property type="entry name" value="MurD-like peptide ligases, peptide-binding domain"/>
    <property type="match status" value="1"/>
</dbReference>
<evidence type="ECO:0000256" key="2">
    <source>
        <dbReference type="ARBA" id="ARBA00022598"/>
    </source>
</evidence>
<evidence type="ECO:0000259" key="12">
    <source>
        <dbReference type="Pfam" id="PF02875"/>
    </source>
</evidence>
<keyword evidence="9 10" id="KW-0961">Cell wall biogenesis/degradation</keyword>
<feature type="domain" description="Mur ligase central" evidence="13">
    <location>
        <begin position="107"/>
        <end position="292"/>
    </location>
</feature>
<dbReference type="NCBIfam" id="TIGR01143">
    <property type="entry name" value="murF"/>
    <property type="match status" value="1"/>
</dbReference>
<dbReference type="EC" id="6.3.2.10" evidence="10"/>
<dbReference type="Gene3D" id="3.40.1390.10">
    <property type="entry name" value="MurE/MurF, N-terminal domain"/>
    <property type="match status" value="1"/>
</dbReference>
<evidence type="ECO:0000256" key="4">
    <source>
        <dbReference type="ARBA" id="ARBA00022741"/>
    </source>
</evidence>
<dbReference type="AlphaFoldDB" id="A0A290Q7R1"/>
<evidence type="ECO:0000313" key="14">
    <source>
        <dbReference type="EMBL" id="ATC64689.1"/>
    </source>
</evidence>
<dbReference type="OrthoDB" id="9801978at2"/>
<keyword evidence="15" id="KW-1185">Reference proteome</keyword>
<dbReference type="InterPro" id="IPR036615">
    <property type="entry name" value="Mur_ligase_C_dom_sf"/>
</dbReference>
<dbReference type="InterPro" id="IPR013221">
    <property type="entry name" value="Mur_ligase_cen"/>
</dbReference>
<dbReference type="PANTHER" id="PTHR43024:SF1">
    <property type="entry name" value="UDP-N-ACETYLMURAMOYL-TRIPEPTIDE--D-ALANYL-D-ALANINE LIGASE"/>
    <property type="match status" value="1"/>
</dbReference>
<dbReference type="InterPro" id="IPR051046">
    <property type="entry name" value="MurCDEF_CellWall_CoF430Synth"/>
</dbReference>
<keyword evidence="2 14" id="KW-0436">Ligase</keyword>
<evidence type="ECO:0000256" key="8">
    <source>
        <dbReference type="ARBA" id="ARBA00023306"/>
    </source>
</evidence>
<dbReference type="RefSeq" id="WP_096056320.1">
    <property type="nucleotide sequence ID" value="NZ_CP023344.1"/>
</dbReference>
<evidence type="ECO:0000256" key="3">
    <source>
        <dbReference type="ARBA" id="ARBA00022618"/>
    </source>
</evidence>
<comment type="function">
    <text evidence="10">Involved in cell wall formation. Catalyzes the final step in the synthesis of UDP-N-acetylmuramoyl-pentapeptide, the precursor of murein.</text>
</comment>